<keyword evidence="1" id="KW-0732">Signal</keyword>
<name>A0AAD7FE82_9AGAR</name>
<comment type="caution">
    <text evidence="2">The sequence shown here is derived from an EMBL/GenBank/DDBJ whole genome shotgun (WGS) entry which is preliminary data.</text>
</comment>
<protein>
    <submittedName>
        <fullName evidence="2">Uncharacterized protein</fullName>
    </submittedName>
</protein>
<proteinExistence type="predicted"/>
<gene>
    <name evidence="2" type="ORF">FB45DRAFT_1109344</name>
</gene>
<evidence type="ECO:0000313" key="2">
    <source>
        <dbReference type="EMBL" id="KAJ7614962.1"/>
    </source>
</evidence>
<feature type="chain" id="PRO_5042215895" evidence="1">
    <location>
        <begin position="22"/>
        <end position="108"/>
    </location>
</feature>
<reference evidence="2" key="1">
    <citation type="submission" date="2023-03" db="EMBL/GenBank/DDBJ databases">
        <title>Massive genome expansion in bonnet fungi (Mycena s.s.) driven by repeated elements and novel gene families across ecological guilds.</title>
        <authorList>
            <consortium name="Lawrence Berkeley National Laboratory"/>
            <person name="Harder C.B."/>
            <person name="Miyauchi S."/>
            <person name="Viragh M."/>
            <person name="Kuo A."/>
            <person name="Thoen E."/>
            <person name="Andreopoulos B."/>
            <person name="Lu D."/>
            <person name="Skrede I."/>
            <person name="Drula E."/>
            <person name="Henrissat B."/>
            <person name="Morin E."/>
            <person name="Kohler A."/>
            <person name="Barry K."/>
            <person name="LaButti K."/>
            <person name="Morin E."/>
            <person name="Salamov A."/>
            <person name="Lipzen A."/>
            <person name="Mereny Z."/>
            <person name="Hegedus B."/>
            <person name="Baldrian P."/>
            <person name="Stursova M."/>
            <person name="Weitz H."/>
            <person name="Taylor A."/>
            <person name="Grigoriev I.V."/>
            <person name="Nagy L.G."/>
            <person name="Martin F."/>
            <person name="Kauserud H."/>
        </authorList>
    </citation>
    <scope>NUCLEOTIDE SEQUENCE</scope>
    <source>
        <strain evidence="2">9284</strain>
    </source>
</reference>
<accession>A0AAD7FE82</accession>
<dbReference type="EMBL" id="JARKIF010000025">
    <property type="protein sequence ID" value="KAJ7614962.1"/>
    <property type="molecule type" value="Genomic_DNA"/>
</dbReference>
<evidence type="ECO:0000256" key="1">
    <source>
        <dbReference type="SAM" id="SignalP"/>
    </source>
</evidence>
<organism evidence="2 3">
    <name type="scientific">Roridomyces roridus</name>
    <dbReference type="NCBI Taxonomy" id="1738132"/>
    <lineage>
        <taxon>Eukaryota</taxon>
        <taxon>Fungi</taxon>
        <taxon>Dikarya</taxon>
        <taxon>Basidiomycota</taxon>
        <taxon>Agaricomycotina</taxon>
        <taxon>Agaricomycetes</taxon>
        <taxon>Agaricomycetidae</taxon>
        <taxon>Agaricales</taxon>
        <taxon>Marasmiineae</taxon>
        <taxon>Mycenaceae</taxon>
        <taxon>Roridomyces</taxon>
    </lineage>
</organism>
<feature type="signal peptide" evidence="1">
    <location>
        <begin position="1"/>
        <end position="21"/>
    </location>
</feature>
<dbReference type="AlphaFoldDB" id="A0AAD7FE82"/>
<evidence type="ECO:0000313" key="3">
    <source>
        <dbReference type="Proteomes" id="UP001221142"/>
    </source>
</evidence>
<dbReference type="Proteomes" id="UP001221142">
    <property type="component" value="Unassembled WGS sequence"/>
</dbReference>
<keyword evidence="3" id="KW-1185">Reference proteome</keyword>
<sequence>MIRLSSWTLLTAILAFQGVDAAFNYSMNIDVNSRSCASLSCGITATYVAGQIVAFDCVHASSNVINGSVWWARDPAKDFVPVGDMIGVDGFSVFPAPAWLEAAGLGLA</sequence>